<feature type="modified residue" description="N6-(pyridoxal phosphate)lysine" evidence="2 3">
    <location>
        <position position="38"/>
    </location>
</feature>
<comment type="function">
    <text evidence="2">Pyridoxal 5'-phosphate (PLP)-binding protein, which is involved in PLP homeostasis.</text>
</comment>
<reference evidence="7" key="1">
    <citation type="submission" date="2017-02" db="EMBL/GenBank/DDBJ databases">
        <title>Comparative genomics and description of representatives of a novel lineage of planctomycetes thriving in anoxic sediments.</title>
        <authorList>
            <person name="Spring S."/>
            <person name="Bunk B."/>
            <person name="Sproer C."/>
        </authorList>
    </citation>
    <scope>NUCLEOTIDE SEQUENCE [LARGE SCALE GENOMIC DNA]</scope>
    <source>
        <strain evidence="7">SM-Chi-D1</strain>
    </source>
</reference>
<comment type="similarity">
    <text evidence="2 4">Belongs to the pyridoxal phosphate-binding protein YggS/PROSC family.</text>
</comment>
<organism evidence="6 7">
    <name type="scientific">Limihaloglobus sulfuriphilus</name>
    <dbReference type="NCBI Taxonomy" id="1851148"/>
    <lineage>
        <taxon>Bacteria</taxon>
        <taxon>Pseudomonadati</taxon>
        <taxon>Planctomycetota</taxon>
        <taxon>Phycisphaerae</taxon>
        <taxon>Sedimentisphaerales</taxon>
        <taxon>Sedimentisphaeraceae</taxon>
        <taxon>Limihaloglobus</taxon>
    </lineage>
</organism>
<comment type="cofactor">
    <cofactor evidence="3">
        <name>pyridoxal 5'-phosphate</name>
        <dbReference type="ChEBI" id="CHEBI:597326"/>
    </cofactor>
</comment>
<dbReference type="Pfam" id="PF01168">
    <property type="entry name" value="Ala_racemase_N"/>
    <property type="match status" value="1"/>
</dbReference>
<evidence type="ECO:0000256" key="1">
    <source>
        <dbReference type="ARBA" id="ARBA00022898"/>
    </source>
</evidence>
<gene>
    <name evidence="6" type="ORF">SMSP2_00159</name>
</gene>
<dbReference type="InterPro" id="IPR011078">
    <property type="entry name" value="PyrdxlP_homeostasis"/>
</dbReference>
<dbReference type="CDD" id="cd00635">
    <property type="entry name" value="PLPDE_III_YBL036c_like"/>
    <property type="match status" value="1"/>
</dbReference>
<dbReference type="RefSeq" id="WP_146682131.1">
    <property type="nucleotide sequence ID" value="NZ_CP019646.1"/>
</dbReference>
<dbReference type="PROSITE" id="PS01211">
    <property type="entry name" value="UPF0001"/>
    <property type="match status" value="1"/>
</dbReference>
<name>A0A1Q2MAS2_9BACT</name>
<dbReference type="NCBIfam" id="TIGR00044">
    <property type="entry name" value="YggS family pyridoxal phosphate-dependent enzyme"/>
    <property type="match status" value="1"/>
</dbReference>
<proteinExistence type="inferred from homology"/>
<dbReference type="EMBL" id="CP019646">
    <property type="protein sequence ID" value="AQQ69825.1"/>
    <property type="molecule type" value="Genomic_DNA"/>
</dbReference>
<evidence type="ECO:0000259" key="5">
    <source>
        <dbReference type="Pfam" id="PF01168"/>
    </source>
</evidence>
<sequence length="237" mass="26293">MAARTIKDNLKRIEENINTACGKSGRSRDEITLIAVTKTVGIQEIIEVIAAGYTELGENRLPHLEEVATLTAEYIENNQPETKVNWHMIGHLQRNKVRKLLPISQTIHSVDSLRLAAEINSTAQKYNITAEIFLQANCSGEQQKYGIEPAETVELAGQIGEMPNIKLAGVMTMAAFTDNEAQIRKTFIRAREIFEQIRGSGISPETCKYLSMGMTNDYTIAVEEGATHLRIGSAIFN</sequence>
<dbReference type="HAMAP" id="MF_02087">
    <property type="entry name" value="PLP_homeostasis"/>
    <property type="match status" value="1"/>
</dbReference>
<dbReference type="OrthoDB" id="9804072at2"/>
<feature type="domain" description="Alanine racemase N-terminal" evidence="5">
    <location>
        <begin position="9"/>
        <end position="236"/>
    </location>
</feature>
<dbReference type="InterPro" id="IPR001608">
    <property type="entry name" value="Ala_racemase_N"/>
</dbReference>
<dbReference type="PIRSF" id="PIRSF004848">
    <property type="entry name" value="YBL036c_PLPDEIII"/>
    <property type="match status" value="1"/>
</dbReference>
<protein>
    <recommendedName>
        <fullName evidence="2">Pyridoxal phosphate homeostasis protein</fullName>
        <shortName evidence="2">PLP homeostasis protein</shortName>
    </recommendedName>
</protein>
<dbReference type="InterPro" id="IPR029066">
    <property type="entry name" value="PLP-binding_barrel"/>
</dbReference>
<dbReference type="Proteomes" id="UP000188181">
    <property type="component" value="Chromosome"/>
</dbReference>
<evidence type="ECO:0000256" key="3">
    <source>
        <dbReference type="PIRSR" id="PIRSR004848-1"/>
    </source>
</evidence>
<evidence type="ECO:0000313" key="6">
    <source>
        <dbReference type="EMBL" id="AQQ69825.1"/>
    </source>
</evidence>
<dbReference type="Gene3D" id="3.20.20.10">
    <property type="entry name" value="Alanine racemase"/>
    <property type="match status" value="1"/>
</dbReference>
<keyword evidence="1 2" id="KW-0663">Pyridoxal phosphate</keyword>
<evidence type="ECO:0000313" key="7">
    <source>
        <dbReference type="Proteomes" id="UP000188181"/>
    </source>
</evidence>
<keyword evidence="7" id="KW-1185">Reference proteome</keyword>
<dbReference type="KEGG" id="pbas:SMSP2_00159"/>
<dbReference type="PANTHER" id="PTHR10146:SF14">
    <property type="entry name" value="PYRIDOXAL PHOSPHATE HOMEOSTASIS PROTEIN"/>
    <property type="match status" value="1"/>
</dbReference>
<dbReference type="AlphaFoldDB" id="A0A1Q2MAS2"/>
<dbReference type="STRING" id="1851148.SMSP2_00159"/>
<evidence type="ECO:0000256" key="4">
    <source>
        <dbReference type="RuleBase" id="RU004514"/>
    </source>
</evidence>
<accession>A0A1Q2MAS2</accession>
<dbReference type="PANTHER" id="PTHR10146">
    <property type="entry name" value="PROLINE SYNTHETASE CO-TRANSCRIBED BACTERIAL HOMOLOG PROTEIN"/>
    <property type="match status" value="1"/>
</dbReference>
<evidence type="ECO:0000256" key="2">
    <source>
        <dbReference type="HAMAP-Rule" id="MF_02087"/>
    </source>
</evidence>
<dbReference type="GO" id="GO:0030170">
    <property type="term" value="F:pyridoxal phosphate binding"/>
    <property type="evidence" value="ECO:0007669"/>
    <property type="project" value="UniProtKB-UniRule"/>
</dbReference>
<dbReference type="FunFam" id="3.20.20.10:FF:000018">
    <property type="entry name" value="Pyridoxal phosphate homeostasis protein"/>
    <property type="match status" value="1"/>
</dbReference>
<dbReference type="SUPFAM" id="SSF51419">
    <property type="entry name" value="PLP-binding barrel"/>
    <property type="match status" value="1"/>
</dbReference>